<accession>A0A5J5F6T4</accession>
<comment type="caution">
    <text evidence="2">The sequence shown here is derived from an EMBL/GenBank/DDBJ whole genome shotgun (WGS) entry which is preliminary data.</text>
</comment>
<reference evidence="2 3" key="1">
    <citation type="submission" date="2019-09" db="EMBL/GenBank/DDBJ databases">
        <title>Draft genome of the ectomycorrhizal ascomycete Sphaerosporella brunnea.</title>
        <authorList>
            <consortium name="DOE Joint Genome Institute"/>
            <person name="Benucci G.M."/>
            <person name="Marozzi G."/>
            <person name="Antonielli L."/>
            <person name="Sanchez S."/>
            <person name="Marco P."/>
            <person name="Wang X."/>
            <person name="Falini L.B."/>
            <person name="Barry K."/>
            <person name="Haridas S."/>
            <person name="Lipzen A."/>
            <person name="Labutti K."/>
            <person name="Grigoriev I.V."/>
            <person name="Murat C."/>
            <person name="Martin F."/>
            <person name="Albertini E."/>
            <person name="Donnini D."/>
            <person name="Bonito G."/>
        </authorList>
    </citation>
    <scope>NUCLEOTIDE SEQUENCE [LARGE SCALE GENOMIC DNA]</scope>
    <source>
        <strain evidence="2 3">Sb_GMNB300</strain>
    </source>
</reference>
<keyword evidence="1" id="KW-0732">Signal</keyword>
<sequence>MKLGLTFLAATLVSLASAQANGVWNFKLRATTYRYASPNLSGYVDLDAAGAAGFGRSPPSYTGFVSTMNSPNDSYYPVGEIKKVENDVPGWLKPTDTTNLYDFHYGVKPDDVGILFDEFAITVLNCGGQCGGLQLVYGSGSNVKWLAYADANVPSGWKIQYWNGAGNPPAGGHPVWLWRESA</sequence>
<name>A0A5J5F6T4_9PEZI</name>
<feature type="signal peptide" evidence="1">
    <location>
        <begin position="1"/>
        <end position="20"/>
    </location>
</feature>
<evidence type="ECO:0000313" key="2">
    <source>
        <dbReference type="EMBL" id="KAA8912408.1"/>
    </source>
</evidence>
<gene>
    <name evidence="2" type="ORF">FN846DRAFT_903551</name>
</gene>
<dbReference type="InParanoid" id="A0A5J5F6T4"/>
<evidence type="ECO:0000313" key="3">
    <source>
        <dbReference type="Proteomes" id="UP000326924"/>
    </source>
</evidence>
<keyword evidence="3" id="KW-1185">Reference proteome</keyword>
<dbReference type="Proteomes" id="UP000326924">
    <property type="component" value="Unassembled WGS sequence"/>
</dbReference>
<dbReference type="EMBL" id="VXIS01000024">
    <property type="protein sequence ID" value="KAA8912408.1"/>
    <property type="molecule type" value="Genomic_DNA"/>
</dbReference>
<organism evidence="2 3">
    <name type="scientific">Sphaerosporella brunnea</name>
    <dbReference type="NCBI Taxonomy" id="1250544"/>
    <lineage>
        <taxon>Eukaryota</taxon>
        <taxon>Fungi</taxon>
        <taxon>Dikarya</taxon>
        <taxon>Ascomycota</taxon>
        <taxon>Pezizomycotina</taxon>
        <taxon>Pezizomycetes</taxon>
        <taxon>Pezizales</taxon>
        <taxon>Pyronemataceae</taxon>
        <taxon>Sphaerosporella</taxon>
    </lineage>
</organism>
<feature type="chain" id="PRO_5023802685" evidence="1">
    <location>
        <begin position="21"/>
        <end position="182"/>
    </location>
</feature>
<dbReference type="OrthoDB" id="5334531at2759"/>
<evidence type="ECO:0000256" key="1">
    <source>
        <dbReference type="SAM" id="SignalP"/>
    </source>
</evidence>
<dbReference type="AlphaFoldDB" id="A0A5J5F6T4"/>
<proteinExistence type="predicted"/>
<protein>
    <submittedName>
        <fullName evidence="2">Uncharacterized protein</fullName>
    </submittedName>
</protein>